<dbReference type="Proteomes" id="UP001152523">
    <property type="component" value="Unassembled WGS sequence"/>
</dbReference>
<evidence type="ECO:0000256" key="7">
    <source>
        <dbReference type="SAM" id="Phobius"/>
    </source>
</evidence>
<evidence type="ECO:0000256" key="3">
    <source>
        <dbReference type="ARBA" id="ARBA00022614"/>
    </source>
</evidence>
<feature type="transmembrane region" description="Helical" evidence="7">
    <location>
        <begin position="12"/>
        <end position="31"/>
    </location>
</feature>
<reference evidence="8" key="1">
    <citation type="submission" date="2022-07" db="EMBL/GenBank/DDBJ databases">
        <authorList>
            <person name="Macas J."/>
            <person name="Novak P."/>
            <person name="Neumann P."/>
        </authorList>
    </citation>
    <scope>NUCLEOTIDE SEQUENCE</scope>
</reference>
<dbReference type="SUPFAM" id="SSF52058">
    <property type="entry name" value="L domain-like"/>
    <property type="match status" value="1"/>
</dbReference>
<dbReference type="PRINTS" id="PR00019">
    <property type="entry name" value="LEURICHRPT"/>
</dbReference>
<dbReference type="FunFam" id="3.80.10.10:FF:000299">
    <property type="entry name" value="Piriformospora indica-insensitive protein 2"/>
    <property type="match status" value="1"/>
</dbReference>
<dbReference type="Pfam" id="PF13855">
    <property type="entry name" value="LRR_8"/>
    <property type="match status" value="1"/>
</dbReference>
<organism evidence="8 9">
    <name type="scientific">Cuscuta epithymum</name>
    <dbReference type="NCBI Taxonomy" id="186058"/>
    <lineage>
        <taxon>Eukaryota</taxon>
        <taxon>Viridiplantae</taxon>
        <taxon>Streptophyta</taxon>
        <taxon>Embryophyta</taxon>
        <taxon>Tracheophyta</taxon>
        <taxon>Spermatophyta</taxon>
        <taxon>Magnoliopsida</taxon>
        <taxon>eudicotyledons</taxon>
        <taxon>Gunneridae</taxon>
        <taxon>Pentapetalae</taxon>
        <taxon>asterids</taxon>
        <taxon>lamiids</taxon>
        <taxon>Solanales</taxon>
        <taxon>Convolvulaceae</taxon>
        <taxon>Cuscuteae</taxon>
        <taxon>Cuscuta</taxon>
        <taxon>Cuscuta subgen. Cuscuta</taxon>
    </lineage>
</organism>
<dbReference type="AlphaFoldDB" id="A0AAV0BWP6"/>
<comment type="subcellular location">
    <subcellularLocation>
        <location evidence="1">Cell membrane</location>
    </subcellularLocation>
</comment>
<evidence type="ECO:0000256" key="4">
    <source>
        <dbReference type="ARBA" id="ARBA00022729"/>
    </source>
</evidence>
<protein>
    <recommendedName>
        <fullName evidence="10">Piriformospora indica-insensitive protein 2</fullName>
    </recommendedName>
</protein>
<keyword evidence="3" id="KW-0433">Leucine-rich repeat</keyword>
<dbReference type="PANTHER" id="PTHR48059:SF36">
    <property type="entry name" value="LEUCINE-RICH REPEAT DOMAIN, L DOMAIN-CONTAINING PROTEIN-RELATED"/>
    <property type="match status" value="1"/>
</dbReference>
<keyword evidence="2" id="KW-1003">Cell membrane</keyword>
<evidence type="ECO:0000256" key="5">
    <source>
        <dbReference type="ARBA" id="ARBA00022737"/>
    </source>
</evidence>
<name>A0AAV0BWP6_9ASTE</name>
<dbReference type="Gene3D" id="3.80.10.10">
    <property type="entry name" value="Ribonuclease Inhibitor"/>
    <property type="match status" value="1"/>
</dbReference>
<gene>
    <name evidence="8" type="ORF">CEPIT_LOCUS178</name>
</gene>
<comment type="caution">
    <text evidence="8">The sequence shown here is derived from an EMBL/GenBank/DDBJ whole genome shotgun (WGS) entry which is preliminary data.</text>
</comment>
<keyword evidence="4" id="KW-0732">Signal</keyword>
<evidence type="ECO:0000256" key="2">
    <source>
        <dbReference type="ARBA" id="ARBA00022475"/>
    </source>
</evidence>
<keyword evidence="5" id="KW-0677">Repeat</keyword>
<dbReference type="PANTHER" id="PTHR48059">
    <property type="entry name" value="POLYGALACTURONASE INHIBITOR 1"/>
    <property type="match status" value="1"/>
</dbReference>
<keyword evidence="7" id="KW-0812">Transmembrane</keyword>
<dbReference type="InterPro" id="IPR032675">
    <property type="entry name" value="LRR_dom_sf"/>
</dbReference>
<keyword evidence="9" id="KW-1185">Reference proteome</keyword>
<evidence type="ECO:0000256" key="6">
    <source>
        <dbReference type="ARBA" id="ARBA00023136"/>
    </source>
</evidence>
<evidence type="ECO:0000256" key="1">
    <source>
        <dbReference type="ARBA" id="ARBA00004236"/>
    </source>
</evidence>
<keyword evidence="6 7" id="KW-0472">Membrane</keyword>
<evidence type="ECO:0000313" key="8">
    <source>
        <dbReference type="EMBL" id="CAH9051178.1"/>
    </source>
</evidence>
<evidence type="ECO:0008006" key="10">
    <source>
        <dbReference type="Google" id="ProtNLM"/>
    </source>
</evidence>
<proteinExistence type="predicted"/>
<dbReference type="InterPro" id="IPR051848">
    <property type="entry name" value="PGIP"/>
</dbReference>
<dbReference type="GO" id="GO:0005886">
    <property type="term" value="C:plasma membrane"/>
    <property type="evidence" value="ECO:0007669"/>
    <property type="project" value="UniProtKB-SubCell"/>
</dbReference>
<evidence type="ECO:0000313" key="9">
    <source>
        <dbReference type="Proteomes" id="UP001152523"/>
    </source>
</evidence>
<dbReference type="EMBL" id="CAMAPF010000003">
    <property type="protein sequence ID" value="CAH9051178.1"/>
    <property type="molecule type" value="Genomic_DNA"/>
</dbReference>
<accession>A0AAV0BWP6</accession>
<keyword evidence="7" id="KW-1133">Transmembrane helix</keyword>
<dbReference type="Pfam" id="PF00560">
    <property type="entry name" value="LRR_1"/>
    <property type="match status" value="2"/>
</dbReference>
<sequence>MATSSSDSSPCFTFFSLCLMGMVLFSAVFVASQPPLGSPEQEAVYRILESINPDIQWRSIFPDDLCSTAPHGVVCDFFAAGEDNGSSPAFTSAAGGGVTSHITELNFGYVSDYSPNPPCSPKSALHPSLLTHFTHLRKLFFYQCFTETKVSFPDLSSLGSTLEEVVFVNNPALFGSLKGNIGNLRSLRRFVLTGSNVSGEIPVEFRDLLNLEQVALSGNKLTGKVDFPALKKLRILDLSQNEFSGAVPVNFGNFSQLLKLDLSHNRFSGEIPESLRALKELEFLDLSYNKFSKSGVPAFISELPGLKEVYLSGNILGGEIPEIWKDMGGVLGIGLSGMGLVGKIPVSMGVHLKSVNYLGLDNNRLEGTVPEEFGALEFVNELNLENNNLSGKVPFSPKFASKVGEKLKLHGNPHLCVGEGQRSAKLRGSLGKLKLCSQPYPPKPVPLPNATPNLQHSSTALMIIGALCLLI</sequence>
<dbReference type="InterPro" id="IPR001611">
    <property type="entry name" value="Leu-rich_rpt"/>
</dbReference>